<feature type="binding site" evidence="10">
    <location>
        <position position="91"/>
    </location>
    <ligand>
        <name>FAD</name>
        <dbReference type="ChEBI" id="CHEBI:57692"/>
    </ligand>
</feature>
<dbReference type="InterPro" id="IPR039261">
    <property type="entry name" value="FNR_nucleotide-bd"/>
</dbReference>
<dbReference type="Gene3D" id="2.40.30.10">
    <property type="entry name" value="Translation factors"/>
    <property type="match status" value="1"/>
</dbReference>
<proteinExistence type="inferred from homology"/>
<evidence type="ECO:0000256" key="11">
    <source>
        <dbReference type="RuleBase" id="RU361226"/>
    </source>
</evidence>
<dbReference type="Pfam" id="PF00970">
    <property type="entry name" value="FAD_binding_6"/>
    <property type="match status" value="1"/>
</dbReference>
<dbReference type="RefSeq" id="XP_009038809.1">
    <property type="nucleotide sequence ID" value="XM_009040561.1"/>
</dbReference>
<dbReference type="EC" id="1.6.2.2" evidence="11"/>
<comment type="catalytic activity">
    <reaction evidence="9 11">
        <text>2 Fe(III)-[cytochrome b5] + NADH = 2 Fe(II)-[cytochrome b5] + NAD(+) + H(+)</text>
        <dbReference type="Rhea" id="RHEA:46680"/>
        <dbReference type="Rhea" id="RHEA-COMP:10438"/>
        <dbReference type="Rhea" id="RHEA-COMP:10439"/>
        <dbReference type="ChEBI" id="CHEBI:15378"/>
        <dbReference type="ChEBI" id="CHEBI:29033"/>
        <dbReference type="ChEBI" id="CHEBI:29034"/>
        <dbReference type="ChEBI" id="CHEBI:57540"/>
        <dbReference type="ChEBI" id="CHEBI:57945"/>
        <dbReference type="EC" id="1.6.2.2"/>
    </reaction>
</comment>
<dbReference type="PANTHER" id="PTHR19370">
    <property type="entry name" value="NADH-CYTOCHROME B5 REDUCTASE"/>
    <property type="match status" value="1"/>
</dbReference>
<dbReference type="OrthoDB" id="432685at2759"/>
<dbReference type="Pfam" id="PF00175">
    <property type="entry name" value="NAD_binding_1"/>
    <property type="match status" value="1"/>
</dbReference>
<organism evidence="14">
    <name type="scientific">Aureococcus anophagefferens</name>
    <name type="common">Harmful bloom alga</name>
    <dbReference type="NCBI Taxonomy" id="44056"/>
    <lineage>
        <taxon>Eukaryota</taxon>
        <taxon>Sar</taxon>
        <taxon>Stramenopiles</taxon>
        <taxon>Ochrophyta</taxon>
        <taxon>Pelagophyceae</taxon>
        <taxon>Pelagomonadales</taxon>
        <taxon>Pelagomonadaceae</taxon>
        <taxon>Aureococcus</taxon>
    </lineage>
</organism>
<evidence type="ECO:0000256" key="7">
    <source>
        <dbReference type="ARBA" id="ARBA00023027"/>
    </source>
</evidence>
<dbReference type="CDD" id="cd06183">
    <property type="entry name" value="cyt_b5_reduct_like"/>
    <property type="match status" value="1"/>
</dbReference>
<comment type="cofactor">
    <cofactor evidence="1 10 11">
        <name>FAD</name>
        <dbReference type="ChEBI" id="CHEBI:57692"/>
    </cofactor>
</comment>
<dbReference type="InterPro" id="IPR001433">
    <property type="entry name" value="OxRdtase_FAD/NAD-bd"/>
</dbReference>
<dbReference type="GO" id="GO:0005739">
    <property type="term" value="C:mitochondrion"/>
    <property type="evidence" value="ECO:0007669"/>
    <property type="project" value="UniProtKB-SubCell"/>
</dbReference>
<accession>F0YE46</accession>
<evidence type="ECO:0000313" key="14">
    <source>
        <dbReference type="Proteomes" id="UP000002729"/>
    </source>
</evidence>
<feature type="binding site" evidence="10">
    <location>
        <position position="90"/>
    </location>
    <ligand>
        <name>FAD</name>
        <dbReference type="ChEBI" id="CHEBI:57692"/>
    </ligand>
</feature>
<evidence type="ECO:0000256" key="4">
    <source>
        <dbReference type="ARBA" id="ARBA00022630"/>
    </source>
</evidence>
<dbReference type="PANTHER" id="PTHR19370:SF171">
    <property type="entry name" value="NADH-CYTOCHROME B5 REDUCTASE 2"/>
    <property type="match status" value="1"/>
</dbReference>
<dbReference type="SUPFAM" id="SSF52343">
    <property type="entry name" value="Ferredoxin reductase-like, C-terminal NADP-linked domain"/>
    <property type="match status" value="1"/>
</dbReference>
<keyword evidence="4 10" id="KW-0285">Flavoprotein</keyword>
<evidence type="ECO:0000256" key="5">
    <source>
        <dbReference type="ARBA" id="ARBA00022827"/>
    </source>
</evidence>
<dbReference type="InterPro" id="IPR001834">
    <property type="entry name" value="CBR-like"/>
</dbReference>
<evidence type="ECO:0000256" key="6">
    <source>
        <dbReference type="ARBA" id="ARBA00023002"/>
    </source>
</evidence>
<keyword evidence="7 11" id="KW-0520">NAD</keyword>
<dbReference type="KEGG" id="aaf:AURANDRAFT_28905"/>
<evidence type="ECO:0000256" key="10">
    <source>
        <dbReference type="PIRSR" id="PIRSR601834-1"/>
    </source>
</evidence>
<feature type="binding site" evidence="10">
    <location>
        <position position="108"/>
    </location>
    <ligand>
        <name>FAD</name>
        <dbReference type="ChEBI" id="CHEBI:57692"/>
    </ligand>
</feature>
<dbReference type="GO" id="GO:0090524">
    <property type="term" value="F:cytochrome-b5 reductase activity, acting on NADH"/>
    <property type="evidence" value="ECO:0007669"/>
    <property type="project" value="UniProtKB-EC"/>
</dbReference>
<dbReference type="PRINTS" id="PR00406">
    <property type="entry name" value="CYTB5RDTASE"/>
</dbReference>
<evidence type="ECO:0000256" key="1">
    <source>
        <dbReference type="ARBA" id="ARBA00001974"/>
    </source>
</evidence>
<comment type="subcellular location">
    <subcellularLocation>
        <location evidence="2">Mitochondrion</location>
    </subcellularLocation>
</comment>
<evidence type="ECO:0000313" key="13">
    <source>
        <dbReference type="EMBL" id="EGB06637.1"/>
    </source>
</evidence>
<evidence type="ECO:0000256" key="3">
    <source>
        <dbReference type="ARBA" id="ARBA00006105"/>
    </source>
</evidence>
<feature type="domain" description="FAD-binding FR-type" evidence="12">
    <location>
        <begin position="35"/>
        <end position="149"/>
    </location>
</feature>
<protein>
    <recommendedName>
        <fullName evidence="11">NADH-cytochrome b5 reductase</fullName>
        <ecNumber evidence="11">1.6.2.2</ecNumber>
    </recommendedName>
</protein>
<dbReference type="InterPro" id="IPR017938">
    <property type="entry name" value="Riboflavin_synthase-like_b-brl"/>
</dbReference>
<keyword evidence="5 10" id="KW-0274">FAD</keyword>
<dbReference type="PROSITE" id="PS51384">
    <property type="entry name" value="FAD_FR"/>
    <property type="match status" value="1"/>
</dbReference>
<dbReference type="PRINTS" id="PR00371">
    <property type="entry name" value="FPNCR"/>
</dbReference>
<keyword evidence="8" id="KW-0496">Mitochondrion</keyword>
<dbReference type="InterPro" id="IPR017927">
    <property type="entry name" value="FAD-bd_FR_type"/>
</dbReference>
<dbReference type="InterPro" id="IPR008333">
    <property type="entry name" value="Cbr1-like_FAD-bd_dom"/>
</dbReference>
<dbReference type="GeneID" id="20220632"/>
<evidence type="ECO:0000256" key="2">
    <source>
        <dbReference type="ARBA" id="ARBA00004173"/>
    </source>
</evidence>
<comment type="similarity">
    <text evidence="3 11">Belongs to the flavoprotein pyridine nucleotide cytochrome reductase family.</text>
</comment>
<feature type="binding site" evidence="10">
    <location>
        <position position="116"/>
    </location>
    <ligand>
        <name>FAD</name>
        <dbReference type="ChEBI" id="CHEBI:57692"/>
    </ligand>
</feature>
<dbReference type="SUPFAM" id="SSF63380">
    <property type="entry name" value="Riboflavin synthase domain-like"/>
    <property type="match status" value="1"/>
</dbReference>
<gene>
    <name evidence="13" type="ORF">AURANDRAFT_28905</name>
</gene>
<dbReference type="EMBL" id="GL833134">
    <property type="protein sequence ID" value="EGB06637.1"/>
    <property type="molecule type" value="Genomic_DNA"/>
</dbReference>
<dbReference type="InParanoid" id="F0YE46"/>
<keyword evidence="14" id="KW-1185">Reference proteome</keyword>
<evidence type="ECO:0000259" key="12">
    <source>
        <dbReference type="PROSITE" id="PS51384"/>
    </source>
</evidence>
<sequence>MYDAAAVDAAWLEPAWSAGDPTAALAAPGRCQLGDDWTPCALRDRVWVSDDTMVATFDLPDASAPLGLSTCACVLARGGAGDDGEPVVRPYTPVSTNALVGAFQVMVKVYERGTLSRALAALDVGDAVDFKHIAFNVKIQFPFGAKKVGMLAGGTGIAPMLQALHALLGSTDDNTEVTVLYGSRSSRDVLAEATLDDWCAKHARLKVVHVLSDEPAGSASPHARGRIDAGLVKAHLPPPGDDALLFVCGPPPMYDALCGPRGDADAVTGVLGDLGYAPAQVVKF</sequence>
<reference evidence="13 14" key="1">
    <citation type="journal article" date="2011" name="Proc. Natl. Acad. Sci. U.S.A.">
        <title>Niche of harmful alga Aureococcus anophagefferens revealed through ecogenomics.</title>
        <authorList>
            <person name="Gobler C.J."/>
            <person name="Berry D.L."/>
            <person name="Dyhrman S.T."/>
            <person name="Wilhelm S.W."/>
            <person name="Salamov A."/>
            <person name="Lobanov A.V."/>
            <person name="Zhang Y."/>
            <person name="Collier J.L."/>
            <person name="Wurch L.L."/>
            <person name="Kustka A.B."/>
            <person name="Dill B.D."/>
            <person name="Shah M."/>
            <person name="VerBerkmoes N.C."/>
            <person name="Kuo A."/>
            <person name="Terry A."/>
            <person name="Pangilinan J."/>
            <person name="Lindquist E.A."/>
            <person name="Lucas S."/>
            <person name="Paulsen I.T."/>
            <person name="Hattenrath-Lehmann T.K."/>
            <person name="Talmage S.C."/>
            <person name="Walker E.A."/>
            <person name="Koch F."/>
            <person name="Burson A.M."/>
            <person name="Marcoval M.A."/>
            <person name="Tang Y.Z."/>
            <person name="Lecleir G.R."/>
            <person name="Coyne K.J."/>
            <person name="Berg G.M."/>
            <person name="Bertrand E.M."/>
            <person name="Saito M.A."/>
            <person name="Gladyshev V.N."/>
            <person name="Grigoriev I.V."/>
        </authorList>
    </citation>
    <scope>NUCLEOTIDE SEQUENCE [LARGE SCALE GENOMIC DNA]</scope>
    <source>
        <strain evidence="14">CCMP 1984</strain>
    </source>
</reference>
<dbReference type="eggNOG" id="KOG0534">
    <property type="taxonomic scope" value="Eukaryota"/>
</dbReference>
<keyword evidence="6 11" id="KW-0560">Oxidoreductase</keyword>
<dbReference type="OMA" id="WLPVIRP"/>
<dbReference type="AlphaFoldDB" id="F0YE46"/>
<dbReference type="Proteomes" id="UP000002729">
    <property type="component" value="Unassembled WGS sequence"/>
</dbReference>
<feature type="binding site" evidence="10">
    <location>
        <position position="89"/>
    </location>
    <ligand>
        <name>FAD</name>
        <dbReference type="ChEBI" id="CHEBI:57692"/>
    </ligand>
</feature>
<dbReference type="InterPro" id="IPR001709">
    <property type="entry name" value="Flavoprot_Pyr_Nucl_cyt_Rdtase"/>
</dbReference>
<name>F0YE46_AURAN</name>
<dbReference type="Gene3D" id="3.40.50.80">
    <property type="entry name" value="Nucleotide-binding domain of ferredoxin-NADP reductase (FNR) module"/>
    <property type="match status" value="1"/>
</dbReference>
<evidence type="ECO:0000256" key="8">
    <source>
        <dbReference type="ARBA" id="ARBA00023128"/>
    </source>
</evidence>
<evidence type="ECO:0000256" key="9">
    <source>
        <dbReference type="ARBA" id="ARBA00047682"/>
    </source>
</evidence>